<dbReference type="EMBL" id="FRAE01000021">
    <property type="protein sequence ID" value="SHJ92915.1"/>
    <property type="molecule type" value="Genomic_DNA"/>
</dbReference>
<gene>
    <name evidence="1" type="ORF">SAMN02744037_01219</name>
</gene>
<dbReference type="Proteomes" id="UP000242497">
    <property type="component" value="Unassembled WGS sequence"/>
</dbReference>
<dbReference type="AlphaFoldDB" id="A0A1M6NB48"/>
<evidence type="ECO:0000313" key="2">
    <source>
        <dbReference type="Proteomes" id="UP000242497"/>
    </source>
</evidence>
<dbReference type="STRING" id="1123349.SAMN02744037_01219"/>
<evidence type="ECO:0000313" key="1">
    <source>
        <dbReference type="EMBL" id="SHJ92915.1"/>
    </source>
</evidence>
<accession>A0A1M6NB48</accession>
<dbReference type="OrthoDB" id="1707428at2"/>
<dbReference type="RefSeq" id="WP_072888255.1">
    <property type="nucleotide sequence ID" value="NZ_FRAE01000021.1"/>
</dbReference>
<reference evidence="2" key="1">
    <citation type="submission" date="2016-11" db="EMBL/GenBank/DDBJ databases">
        <authorList>
            <person name="Varghese N."/>
            <person name="Submissions S."/>
        </authorList>
    </citation>
    <scope>NUCLEOTIDE SEQUENCE [LARGE SCALE GENOMIC DNA]</scope>
    <source>
        <strain evidence="2">DSM 15518</strain>
    </source>
</reference>
<proteinExistence type="predicted"/>
<keyword evidence="2" id="KW-1185">Reference proteome</keyword>
<sequence>MFKKGNLILKSDFDIRVIKEDDMDMDLFIDLNYRNLDIDMGKNDLNISRIQFPKVRGLVIRFSKNGYIMTCHILRDIDLHSAFANFEIDYKDSSINIINLNEKVEFFKAK</sequence>
<organism evidence="1 2">
    <name type="scientific">Tepidibacter formicigenes DSM 15518</name>
    <dbReference type="NCBI Taxonomy" id="1123349"/>
    <lineage>
        <taxon>Bacteria</taxon>
        <taxon>Bacillati</taxon>
        <taxon>Bacillota</taxon>
        <taxon>Clostridia</taxon>
        <taxon>Peptostreptococcales</taxon>
        <taxon>Peptostreptococcaceae</taxon>
        <taxon>Tepidibacter</taxon>
    </lineage>
</organism>
<name>A0A1M6NB48_9FIRM</name>
<protein>
    <submittedName>
        <fullName evidence="1">Uncharacterized protein</fullName>
    </submittedName>
</protein>